<accession>A0ABU1WC13</accession>
<dbReference type="EMBL" id="JAVDVY010000002">
    <property type="protein sequence ID" value="MDR7135143.1"/>
    <property type="molecule type" value="Genomic_DNA"/>
</dbReference>
<proteinExistence type="predicted"/>
<evidence type="ECO:0000313" key="3">
    <source>
        <dbReference type="Proteomes" id="UP001251524"/>
    </source>
</evidence>
<keyword evidence="3" id="KW-1185">Reference proteome</keyword>
<keyword evidence="1" id="KW-0732">Signal</keyword>
<protein>
    <submittedName>
        <fullName evidence="2">Uncharacterized protein</fullName>
    </submittedName>
</protein>
<name>A0ABU1WC13_9GAMM</name>
<evidence type="ECO:0000256" key="1">
    <source>
        <dbReference type="SAM" id="SignalP"/>
    </source>
</evidence>
<feature type="chain" id="PRO_5047062212" evidence="1">
    <location>
        <begin position="27"/>
        <end position="165"/>
    </location>
</feature>
<feature type="signal peptide" evidence="1">
    <location>
        <begin position="1"/>
        <end position="26"/>
    </location>
</feature>
<gene>
    <name evidence="2" type="ORF">J2X06_002352</name>
</gene>
<organism evidence="2 3">
    <name type="scientific">Lysobacter niastensis</name>
    <dbReference type="NCBI Taxonomy" id="380629"/>
    <lineage>
        <taxon>Bacteria</taxon>
        <taxon>Pseudomonadati</taxon>
        <taxon>Pseudomonadota</taxon>
        <taxon>Gammaproteobacteria</taxon>
        <taxon>Lysobacterales</taxon>
        <taxon>Lysobacteraceae</taxon>
        <taxon>Lysobacter</taxon>
    </lineage>
</organism>
<comment type="caution">
    <text evidence="2">The sequence shown here is derived from an EMBL/GenBank/DDBJ whole genome shotgun (WGS) entry which is preliminary data.</text>
</comment>
<dbReference type="Proteomes" id="UP001251524">
    <property type="component" value="Unassembled WGS sequence"/>
</dbReference>
<dbReference type="RefSeq" id="WP_310062591.1">
    <property type="nucleotide sequence ID" value="NZ_JAVDVY010000002.1"/>
</dbReference>
<sequence length="165" mass="16709">MKLVSPRVRLAWIALALLGGTTVAIAASPHFVRGPSASIDNDGNLTISWKEAGLGDTVSVDYEASADANATYQCVNRGGNCPAAANKQQVFGPVFASGTFASGKNGSITASLTVEPPPATLTCPGNQRLKLVSVSYTNVALADTTNNVVAAATPSSLSISGSVCP</sequence>
<reference evidence="2 3" key="1">
    <citation type="submission" date="2023-07" db="EMBL/GenBank/DDBJ databases">
        <title>Sorghum-associated microbial communities from plants grown in Nebraska, USA.</title>
        <authorList>
            <person name="Schachtman D."/>
        </authorList>
    </citation>
    <scope>NUCLEOTIDE SEQUENCE [LARGE SCALE GENOMIC DNA]</scope>
    <source>
        <strain evidence="2 3">BE198</strain>
    </source>
</reference>
<evidence type="ECO:0000313" key="2">
    <source>
        <dbReference type="EMBL" id="MDR7135143.1"/>
    </source>
</evidence>